<keyword evidence="10" id="KW-1185">Reference proteome</keyword>
<evidence type="ECO:0000313" key="10">
    <source>
        <dbReference type="Proteomes" id="UP000321798"/>
    </source>
</evidence>
<dbReference type="GO" id="GO:0000271">
    <property type="term" value="P:polysaccharide biosynthetic process"/>
    <property type="evidence" value="ECO:0007669"/>
    <property type="project" value="InterPro"/>
</dbReference>
<evidence type="ECO:0000259" key="8">
    <source>
        <dbReference type="Pfam" id="PF04138"/>
    </source>
</evidence>
<evidence type="ECO:0000313" key="9">
    <source>
        <dbReference type="EMBL" id="GEP68206.1"/>
    </source>
</evidence>
<keyword evidence="4" id="KW-1133">Transmembrane helix</keyword>
<feature type="region of interest" description="Disordered" evidence="6">
    <location>
        <begin position="340"/>
        <end position="415"/>
    </location>
</feature>
<feature type="domain" description="GtrA/DPMS transmembrane" evidence="8">
    <location>
        <begin position="224"/>
        <end position="337"/>
    </location>
</feature>
<protein>
    <submittedName>
        <fullName evidence="9">Glycosyl transferase</fullName>
    </submittedName>
</protein>
<dbReference type="InterPro" id="IPR001173">
    <property type="entry name" value="Glyco_trans_2-like"/>
</dbReference>
<dbReference type="AlphaFoldDB" id="A0A512PAL1"/>
<comment type="caution">
    <text evidence="9">The sequence shown here is derived from an EMBL/GenBank/DDBJ whole genome shotgun (WGS) entry which is preliminary data.</text>
</comment>
<dbReference type="CDD" id="cd04179">
    <property type="entry name" value="DPM_DPG-synthase_like"/>
    <property type="match status" value="1"/>
</dbReference>
<evidence type="ECO:0000256" key="3">
    <source>
        <dbReference type="ARBA" id="ARBA00022692"/>
    </source>
</evidence>
<evidence type="ECO:0000259" key="7">
    <source>
        <dbReference type="Pfam" id="PF00535"/>
    </source>
</evidence>
<feature type="domain" description="Glycosyltransferase 2-like" evidence="7">
    <location>
        <begin position="3"/>
        <end position="117"/>
    </location>
</feature>
<gene>
    <name evidence="9" type="ORF">CSO01_09210</name>
</gene>
<sequence length="415" mass="43866">MIVLIPAYEPDTRLVTLVGDLRAAGLQVLVVDDGSGPDHTPVFDAANRLGATVLRHSPNRGKGYALRAGFAHIAATAPGTDVVCADCDGQHAVVDILRVARRLRTDATSDGTIVLGTRRFTGDVPLRSRVGNTATRLLFRAVTGTSVHDTQTGLRGYPASLLPWLATIRGDRFEYELEILLRAAATGRRVVEEEIGTIYLEENASSHFRPVVDSLRVYVPLLTFAASSLTAFALDTVLLLALHAATGSLLTSVLGARAVSSATNFLLNRHLVFGRRQPAPVRSAAVRYYALAVGLLGVNYLLLSALTSIGLGLLAAKVVTEVALFATSYEVQRRFVFTRPRPARGGQDQVPDLPTMTGPGRTTPLGEAPPCTPTAPTSAPRGSSSQPTSPQRTSPGSVATSPASCSATSPASRRS</sequence>
<dbReference type="OrthoDB" id="9810303at2"/>
<comment type="similarity">
    <text evidence="2">Belongs to the glycosyltransferase 2 family.</text>
</comment>
<name>A0A512PAL1_9CELL</name>
<evidence type="ECO:0000256" key="6">
    <source>
        <dbReference type="SAM" id="MobiDB-lite"/>
    </source>
</evidence>
<dbReference type="Proteomes" id="UP000321798">
    <property type="component" value="Unassembled WGS sequence"/>
</dbReference>
<dbReference type="GO" id="GO:0016020">
    <property type="term" value="C:membrane"/>
    <property type="evidence" value="ECO:0007669"/>
    <property type="project" value="UniProtKB-SubCell"/>
</dbReference>
<dbReference type="Pfam" id="PF00535">
    <property type="entry name" value="Glycos_transf_2"/>
    <property type="match status" value="1"/>
</dbReference>
<dbReference type="RefSeq" id="WP_146951939.1">
    <property type="nucleotide sequence ID" value="NZ_BAABBJ010000015.1"/>
</dbReference>
<dbReference type="InterPro" id="IPR029044">
    <property type="entry name" value="Nucleotide-diphossugar_trans"/>
</dbReference>
<dbReference type="PANTHER" id="PTHR48090:SF7">
    <property type="entry name" value="RFBJ PROTEIN"/>
    <property type="match status" value="1"/>
</dbReference>
<evidence type="ECO:0000256" key="5">
    <source>
        <dbReference type="ARBA" id="ARBA00023136"/>
    </source>
</evidence>
<dbReference type="InterPro" id="IPR007267">
    <property type="entry name" value="GtrA_DPMS_TM"/>
</dbReference>
<evidence type="ECO:0000256" key="2">
    <source>
        <dbReference type="ARBA" id="ARBA00006739"/>
    </source>
</evidence>
<dbReference type="GO" id="GO:0016740">
    <property type="term" value="F:transferase activity"/>
    <property type="evidence" value="ECO:0007669"/>
    <property type="project" value="UniProtKB-KW"/>
</dbReference>
<comment type="subcellular location">
    <subcellularLocation>
        <location evidence="1">Membrane</location>
        <topology evidence="1">Multi-pass membrane protein</topology>
    </subcellularLocation>
</comment>
<dbReference type="SUPFAM" id="SSF53448">
    <property type="entry name" value="Nucleotide-diphospho-sugar transferases"/>
    <property type="match status" value="1"/>
</dbReference>
<evidence type="ECO:0000256" key="1">
    <source>
        <dbReference type="ARBA" id="ARBA00004141"/>
    </source>
</evidence>
<accession>A0A512PAL1</accession>
<reference evidence="9 10" key="1">
    <citation type="submission" date="2019-07" db="EMBL/GenBank/DDBJ databases">
        <title>Whole genome shotgun sequence of Cellulomonas soli NBRC 109434.</title>
        <authorList>
            <person name="Hosoyama A."/>
            <person name="Uohara A."/>
            <person name="Ohji S."/>
            <person name="Ichikawa N."/>
        </authorList>
    </citation>
    <scope>NUCLEOTIDE SEQUENCE [LARGE SCALE GENOMIC DNA]</scope>
    <source>
        <strain evidence="9 10">NBRC 109434</strain>
    </source>
</reference>
<keyword evidence="5" id="KW-0472">Membrane</keyword>
<dbReference type="InterPro" id="IPR050256">
    <property type="entry name" value="Glycosyltransferase_2"/>
</dbReference>
<dbReference type="PANTHER" id="PTHR48090">
    <property type="entry name" value="UNDECAPRENYL-PHOSPHATE 4-DEOXY-4-FORMAMIDO-L-ARABINOSE TRANSFERASE-RELATED"/>
    <property type="match status" value="1"/>
</dbReference>
<feature type="compositionally biased region" description="Low complexity" evidence="6">
    <location>
        <begin position="374"/>
        <end position="415"/>
    </location>
</feature>
<organism evidence="9 10">
    <name type="scientific">Cellulomonas soli</name>
    <dbReference type="NCBI Taxonomy" id="931535"/>
    <lineage>
        <taxon>Bacteria</taxon>
        <taxon>Bacillati</taxon>
        <taxon>Actinomycetota</taxon>
        <taxon>Actinomycetes</taxon>
        <taxon>Micrococcales</taxon>
        <taxon>Cellulomonadaceae</taxon>
        <taxon>Cellulomonas</taxon>
    </lineage>
</organism>
<keyword evidence="9" id="KW-0808">Transferase</keyword>
<keyword evidence="3" id="KW-0812">Transmembrane</keyword>
<proteinExistence type="inferred from homology"/>
<dbReference type="EMBL" id="BKAL01000002">
    <property type="protein sequence ID" value="GEP68206.1"/>
    <property type="molecule type" value="Genomic_DNA"/>
</dbReference>
<dbReference type="Pfam" id="PF04138">
    <property type="entry name" value="GtrA_DPMS_TM"/>
    <property type="match status" value="1"/>
</dbReference>
<evidence type="ECO:0000256" key="4">
    <source>
        <dbReference type="ARBA" id="ARBA00022989"/>
    </source>
</evidence>
<dbReference type="Gene3D" id="3.90.550.10">
    <property type="entry name" value="Spore Coat Polysaccharide Biosynthesis Protein SpsA, Chain A"/>
    <property type="match status" value="1"/>
</dbReference>